<comment type="caution">
    <text evidence="2">The sequence shown here is derived from an EMBL/GenBank/DDBJ whole genome shotgun (WGS) entry which is preliminary data.</text>
</comment>
<organism evidence="2 3">
    <name type="scientific">Allacma fusca</name>
    <dbReference type="NCBI Taxonomy" id="39272"/>
    <lineage>
        <taxon>Eukaryota</taxon>
        <taxon>Metazoa</taxon>
        <taxon>Ecdysozoa</taxon>
        <taxon>Arthropoda</taxon>
        <taxon>Hexapoda</taxon>
        <taxon>Collembola</taxon>
        <taxon>Symphypleona</taxon>
        <taxon>Sminthuridae</taxon>
        <taxon>Allacma</taxon>
    </lineage>
</organism>
<gene>
    <name evidence="2" type="ORF">AFUS01_LOCUS15295</name>
</gene>
<evidence type="ECO:0000313" key="2">
    <source>
        <dbReference type="EMBL" id="CAG7726380.1"/>
    </source>
</evidence>
<protein>
    <submittedName>
        <fullName evidence="2">Uncharacterized protein</fullName>
    </submittedName>
</protein>
<keyword evidence="1" id="KW-0812">Transmembrane</keyword>
<keyword evidence="1" id="KW-0472">Membrane</keyword>
<evidence type="ECO:0000256" key="1">
    <source>
        <dbReference type="SAM" id="Phobius"/>
    </source>
</evidence>
<feature type="transmembrane region" description="Helical" evidence="1">
    <location>
        <begin position="42"/>
        <end position="64"/>
    </location>
</feature>
<sequence>TEDNRFCCTSDPGLLDSNVIKIVLDLADCVREGLEGTNIVPIIAGVGSTVALLLGIGVMLICVLRRKKRGNASQRTPLWKTLDNRGGE</sequence>
<feature type="non-terminal residue" evidence="2">
    <location>
        <position position="88"/>
    </location>
</feature>
<keyword evidence="3" id="KW-1185">Reference proteome</keyword>
<dbReference type="AlphaFoldDB" id="A0A8J2NZJ2"/>
<reference evidence="2" key="1">
    <citation type="submission" date="2021-06" db="EMBL/GenBank/DDBJ databases">
        <authorList>
            <person name="Hodson N. C."/>
            <person name="Mongue J. A."/>
            <person name="Jaron S. K."/>
        </authorList>
    </citation>
    <scope>NUCLEOTIDE SEQUENCE</scope>
</reference>
<feature type="non-terminal residue" evidence="2">
    <location>
        <position position="1"/>
    </location>
</feature>
<dbReference type="EMBL" id="CAJVCH010134659">
    <property type="protein sequence ID" value="CAG7726380.1"/>
    <property type="molecule type" value="Genomic_DNA"/>
</dbReference>
<name>A0A8J2NZJ2_9HEXA</name>
<accession>A0A8J2NZJ2</accession>
<evidence type="ECO:0000313" key="3">
    <source>
        <dbReference type="Proteomes" id="UP000708208"/>
    </source>
</evidence>
<dbReference type="Proteomes" id="UP000708208">
    <property type="component" value="Unassembled WGS sequence"/>
</dbReference>
<proteinExistence type="predicted"/>
<keyword evidence="1" id="KW-1133">Transmembrane helix</keyword>